<accession>A0A1Q4V3A2</accession>
<dbReference type="SUPFAM" id="SSF48264">
    <property type="entry name" value="Cytochrome P450"/>
    <property type="match status" value="1"/>
</dbReference>
<evidence type="ECO:0000313" key="4">
    <source>
        <dbReference type="EMBL" id="OKH92306.1"/>
    </source>
</evidence>
<keyword evidence="5" id="KW-1185">Reference proteome</keyword>
<name>A0A1Q4V3A2_9ACTN</name>
<proteinExistence type="inferred from homology"/>
<dbReference type="Pfam" id="PF00067">
    <property type="entry name" value="p450"/>
    <property type="match status" value="1"/>
</dbReference>
<dbReference type="PANTHER" id="PTHR24305:SF166">
    <property type="entry name" value="CYTOCHROME P450 12A4, MITOCHONDRIAL-RELATED"/>
    <property type="match status" value="1"/>
</dbReference>
<dbReference type="PRINTS" id="PR00385">
    <property type="entry name" value="P450"/>
</dbReference>
<comment type="caution">
    <text evidence="4">The sequence shown here is derived from an EMBL/GenBank/DDBJ whole genome shotgun (WGS) entry which is preliminary data.</text>
</comment>
<evidence type="ECO:0008006" key="6">
    <source>
        <dbReference type="Google" id="ProtNLM"/>
    </source>
</evidence>
<feature type="binding site" description="axial binding residue" evidence="2">
    <location>
        <position position="395"/>
    </location>
    <ligand>
        <name>heme</name>
        <dbReference type="ChEBI" id="CHEBI:30413"/>
    </ligand>
    <ligandPart>
        <name>Fe</name>
        <dbReference type="ChEBI" id="CHEBI:18248"/>
    </ligandPart>
</feature>
<dbReference type="GO" id="GO:0020037">
    <property type="term" value="F:heme binding"/>
    <property type="evidence" value="ECO:0007669"/>
    <property type="project" value="InterPro"/>
</dbReference>
<dbReference type="InterPro" id="IPR002401">
    <property type="entry name" value="Cyt_P450_E_grp-I"/>
</dbReference>
<reference evidence="4 5" key="1">
    <citation type="submission" date="2015-06" db="EMBL/GenBank/DDBJ databases">
        <title>Cloning and characterization of the uncialamcin biosynthetic gene cluster.</title>
        <authorList>
            <person name="Yan X."/>
            <person name="Huang T."/>
            <person name="Ge H."/>
            <person name="Shen B."/>
        </authorList>
    </citation>
    <scope>NUCLEOTIDE SEQUENCE [LARGE SCALE GENOMIC DNA]</scope>
    <source>
        <strain evidence="4 5">DCA2648</strain>
    </source>
</reference>
<dbReference type="GO" id="GO:0005506">
    <property type="term" value="F:iron ion binding"/>
    <property type="evidence" value="ECO:0007669"/>
    <property type="project" value="InterPro"/>
</dbReference>
<sequence length="449" mass="49150">MSADLSDLPPAPGRLPLLGHTVALLRDPQRFLASVSAQGGLVRLRLGPHRMVLVCDATLTQAVFADDRVFDKGGPYSDRVGEVVGEGLGTCPHSRHRRQRRLCQPAFHHTRLPAYVPAVTTAVREVSAPWKDGQVIDVKRTMMAITCQAVARTMFSARLPAETARQVTEDVSLVVNGLLRRLLTPRALSRVPTPGTPRYHRALTRLRRTVADVVAARRADPADHQDLLSGLLLAPDPDPGGDGPRPLTDREVTDQVITFFLAGTETLAGLLAWTLYELARHPGTQRRLHTDLAQGLPAGPPTAADREEPSLADRVVTETLRLHTPIWLLTRVLTTDADLGGTRLPAGTQLAISPYTHHWNPVHHPDPTAFDPGRWAGRRPDRTTYIPYGAGPRRCIGDRYTHLAATATLAALLTDWEISPVTERPARAVLGGAVVPRRLRLRVTAREQP</sequence>
<keyword evidence="2" id="KW-0349">Heme</keyword>
<dbReference type="InterPro" id="IPR001128">
    <property type="entry name" value="Cyt_P450"/>
</dbReference>
<comment type="cofactor">
    <cofactor evidence="2">
        <name>heme</name>
        <dbReference type="ChEBI" id="CHEBI:30413"/>
    </cofactor>
</comment>
<dbReference type="Proteomes" id="UP000186455">
    <property type="component" value="Unassembled WGS sequence"/>
</dbReference>
<dbReference type="RefSeq" id="WP_073792634.1">
    <property type="nucleotide sequence ID" value="NZ_LFBV01000007.1"/>
</dbReference>
<evidence type="ECO:0000313" key="5">
    <source>
        <dbReference type="Proteomes" id="UP000186455"/>
    </source>
</evidence>
<dbReference type="PRINTS" id="PR00463">
    <property type="entry name" value="EP450I"/>
</dbReference>
<dbReference type="EMBL" id="LFBV01000007">
    <property type="protein sequence ID" value="OKH92306.1"/>
    <property type="molecule type" value="Genomic_DNA"/>
</dbReference>
<feature type="region of interest" description="Disordered" evidence="3">
    <location>
        <begin position="229"/>
        <end position="248"/>
    </location>
</feature>
<dbReference type="PANTHER" id="PTHR24305">
    <property type="entry name" value="CYTOCHROME P450"/>
    <property type="match status" value="1"/>
</dbReference>
<protein>
    <recommendedName>
        <fullName evidence="6">Cytochrome P450</fullName>
    </recommendedName>
</protein>
<evidence type="ECO:0000256" key="3">
    <source>
        <dbReference type="SAM" id="MobiDB-lite"/>
    </source>
</evidence>
<dbReference type="AlphaFoldDB" id="A0A1Q4V3A2"/>
<dbReference type="GO" id="GO:0016705">
    <property type="term" value="F:oxidoreductase activity, acting on paired donors, with incorporation or reduction of molecular oxygen"/>
    <property type="evidence" value="ECO:0007669"/>
    <property type="project" value="InterPro"/>
</dbReference>
<dbReference type="InterPro" id="IPR036396">
    <property type="entry name" value="Cyt_P450_sf"/>
</dbReference>
<keyword evidence="2" id="KW-0479">Metal-binding</keyword>
<dbReference type="InterPro" id="IPR050121">
    <property type="entry name" value="Cytochrome_P450_monoxygenase"/>
</dbReference>
<dbReference type="STRING" id="1048205.AB852_25685"/>
<evidence type="ECO:0000256" key="2">
    <source>
        <dbReference type="PIRSR" id="PIRSR602401-1"/>
    </source>
</evidence>
<organism evidence="4 5">
    <name type="scientific">Streptomyces uncialis</name>
    <dbReference type="NCBI Taxonomy" id="1048205"/>
    <lineage>
        <taxon>Bacteria</taxon>
        <taxon>Bacillati</taxon>
        <taxon>Actinomycetota</taxon>
        <taxon>Actinomycetes</taxon>
        <taxon>Kitasatosporales</taxon>
        <taxon>Streptomycetaceae</taxon>
        <taxon>Streptomyces</taxon>
    </lineage>
</organism>
<keyword evidence="2" id="KW-0408">Iron</keyword>
<gene>
    <name evidence="4" type="ORF">AB852_25685</name>
</gene>
<comment type="similarity">
    <text evidence="1">Belongs to the cytochrome P450 family.</text>
</comment>
<evidence type="ECO:0000256" key="1">
    <source>
        <dbReference type="ARBA" id="ARBA00010617"/>
    </source>
</evidence>
<dbReference type="GO" id="GO:0004497">
    <property type="term" value="F:monooxygenase activity"/>
    <property type="evidence" value="ECO:0007669"/>
    <property type="project" value="InterPro"/>
</dbReference>
<dbReference type="Gene3D" id="1.10.630.10">
    <property type="entry name" value="Cytochrome P450"/>
    <property type="match status" value="1"/>
</dbReference>